<dbReference type="InterPro" id="IPR046342">
    <property type="entry name" value="CBS_dom_sf"/>
</dbReference>
<comment type="caution">
    <text evidence="9">Lacks conserved residue(s) required for the propagation of feature annotation.</text>
</comment>
<keyword evidence="9" id="KW-1003">Cell membrane</keyword>
<feature type="domain" description="CBS" evidence="10">
    <location>
        <begin position="136"/>
        <end position="199"/>
    </location>
</feature>
<gene>
    <name evidence="11" type="primary">mgtE</name>
    <name evidence="11" type="ORF">O0235_08735</name>
</gene>
<evidence type="ECO:0000256" key="3">
    <source>
        <dbReference type="ARBA" id="ARBA00022448"/>
    </source>
</evidence>
<evidence type="ECO:0000256" key="9">
    <source>
        <dbReference type="RuleBase" id="RU362011"/>
    </source>
</evidence>
<evidence type="ECO:0000256" key="4">
    <source>
        <dbReference type="ARBA" id="ARBA00022692"/>
    </source>
</evidence>
<dbReference type="SUPFAM" id="SSF161093">
    <property type="entry name" value="MgtE membrane domain-like"/>
    <property type="match status" value="1"/>
</dbReference>
<dbReference type="Gene3D" id="3.10.580.10">
    <property type="entry name" value="CBS-domain"/>
    <property type="match status" value="1"/>
</dbReference>
<keyword evidence="4 9" id="KW-0812">Transmembrane</keyword>
<dbReference type="EMBL" id="CP115149">
    <property type="protein sequence ID" value="WBL34879.1"/>
    <property type="molecule type" value="Genomic_DNA"/>
</dbReference>
<reference evidence="11 12" key="1">
    <citation type="journal article" date="2023" name="ISME J.">
        <title>Thermophilic Dehalococcoidia with unusual traits shed light on an unexpected past.</title>
        <authorList>
            <person name="Palmer M."/>
            <person name="Covington J.K."/>
            <person name="Zhou E.M."/>
            <person name="Thomas S.C."/>
            <person name="Habib N."/>
            <person name="Seymour C.O."/>
            <person name="Lai D."/>
            <person name="Johnston J."/>
            <person name="Hashimi A."/>
            <person name="Jiao J.Y."/>
            <person name="Muok A.R."/>
            <person name="Liu L."/>
            <person name="Xian W.D."/>
            <person name="Zhi X.Y."/>
            <person name="Li M.M."/>
            <person name="Silva L.P."/>
            <person name="Bowen B.P."/>
            <person name="Louie K."/>
            <person name="Briegel A."/>
            <person name="Pett-Ridge J."/>
            <person name="Weber P.K."/>
            <person name="Tocheva E.I."/>
            <person name="Woyke T."/>
            <person name="Northen T.R."/>
            <person name="Mayali X."/>
            <person name="Li W.J."/>
            <person name="Hedlund B.P."/>
        </authorList>
    </citation>
    <scope>NUCLEOTIDE SEQUENCE [LARGE SCALE GENOMIC DNA]</scope>
    <source>
        <strain evidence="11 12">YIM 72310</strain>
    </source>
</reference>
<dbReference type="PANTHER" id="PTHR43773:SF1">
    <property type="entry name" value="MAGNESIUM TRANSPORTER MGTE"/>
    <property type="match status" value="1"/>
</dbReference>
<dbReference type="PROSITE" id="PS51371">
    <property type="entry name" value="CBS"/>
    <property type="match status" value="2"/>
</dbReference>
<evidence type="ECO:0000313" key="12">
    <source>
        <dbReference type="Proteomes" id="UP001212803"/>
    </source>
</evidence>
<feature type="transmembrane region" description="Helical" evidence="9">
    <location>
        <begin position="358"/>
        <end position="378"/>
    </location>
</feature>
<name>A0ABY7M442_9CHLR</name>
<dbReference type="InterPro" id="IPR036739">
    <property type="entry name" value="SLC41_membr_dom_sf"/>
</dbReference>
<evidence type="ECO:0000259" key="10">
    <source>
        <dbReference type="PROSITE" id="PS51371"/>
    </source>
</evidence>
<accession>A0ABY7M442</accession>
<protein>
    <recommendedName>
        <fullName evidence="9">Magnesium transporter MgtE</fullName>
    </recommendedName>
</protein>
<dbReference type="InterPro" id="IPR006669">
    <property type="entry name" value="MgtE_transporter"/>
</dbReference>
<dbReference type="SUPFAM" id="SSF54631">
    <property type="entry name" value="CBS-domain pair"/>
    <property type="match status" value="1"/>
</dbReference>
<organism evidence="11 12">
    <name type="scientific">Tepidiforma flava</name>
    <dbReference type="NCBI Taxonomy" id="3004094"/>
    <lineage>
        <taxon>Bacteria</taxon>
        <taxon>Bacillati</taxon>
        <taxon>Chloroflexota</taxon>
        <taxon>Tepidiformia</taxon>
        <taxon>Tepidiformales</taxon>
        <taxon>Tepidiformaceae</taxon>
        <taxon>Tepidiforma</taxon>
    </lineage>
</organism>
<comment type="function">
    <text evidence="9">Acts as a magnesium transporter.</text>
</comment>
<dbReference type="InterPro" id="IPR038076">
    <property type="entry name" value="MgtE_N_sf"/>
</dbReference>
<keyword evidence="12" id="KW-1185">Reference proteome</keyword>
<comment type="subcellular location">
    <subcellularLocation>
        <location evidence="9">Cell membrane</location>
        <topology evidence="9">Multi-pass membrane protein</topology>
    </subcellularLocation>
    <subcellularLocation>
        <location evidence="1">Membrane</location>
        <topology evidence="1">Multi-pass membrane protein</topology>
    </subcellularLocation>
</comment>
<proteinExistence type="inferred from homology"/>
<dbReference type="Gene3D" id="1.25.60.10">
    <property type="entry name" value="MgtE N-terminal domain-like"/>
    <property type="match status" value="1"/>
</dbReference>
<dbReference type="CDD" id="cd04606">
    <property type="entry name" value="CBS_pair_Mg_transporter"/>
    <property type="match status" value="1"/>
</dbReference>
<dbReference type="InterPro" id="IPR000644">
    <property type="entry name" value="CBS_dom"/>
</dbReference>
<dbReference type="PANTHER" id="PTHR43773">
    <property type="entry name" value="MAGNESIUM TRANSPORTER MGTE"/>
    <property type="match status" value="1"/>
</dbReference>
<keyword evidence="7 9" id="KW-0472">Membrane</keyword>
<dbReference type="SUPFAM" id="SSF158791">
    <property type="entry name" value="MgtE N-terminal domain-like"/>
    <property type="match status" value="1"/>
</dbReference>
<feature type="transmembrane region" description="Helical" evidence="9">
    <location>
        <begin position="422"/>
        <end position="445"/>
    </location>
</feature>
<sequence>MTQAIAIDDVRRLIDRRDWFGLRAELERWNPGELADLLDELDPREQALVVRLLPRDRASNVIAQVGVHRARRLIEGLEDRDTRRLLASLRPDDRTALLEELPGPLTQHLLNLLPAEDLAEARALLGYPEESIGRVMTPDYVAVRPEWTVEEALAHIRAMARRAETVNVIYVVDRSWRLLDALELARFITARPEQRVADLMDGQYAAISAFADREEAVRLMRQSDLHALPVVDSDNTLVGIVTIDDVLDIASEEATEDFHKVGGVAPLDTRYRDASLLQLYRKRVPWLVGLVVLNLASSTVIAAYEDVLASTIALAFFIPLLIDSGGNTGAQSATLVVRALATGEFDRGGWLRAFARELAVGLALGASMAAAASVLGIFRGGPEIGLVVGIAMCLIVLTANLVGAVLPFLLSRLRLDPAVASSPLITTVADVAGLAIYFTTAAVILGV</sequence>
<keyword evidence="8" id="KW-0129">CBS domain</keyword>
<keyword evidence="3 9" id="KW-0813">Transport</keyword>
<dbReference type="RefSeq" id="WP_270055407.1">
    <property type="nucleotide sequence ID" value="NZ_CP115149.1"/>
</dbReference>
<evidence type="ECO:0000313" key="11">
    <source>
        <dbReference type="EMBL" id="WBL34879.1"/>
    </source>
</evidence>
<evidence type="ECO:0000256" key="7">
    <source>
        <dbReference type="ARBA" id="ARBA00023136"/>
    </source>
</evidence>
<dbReference type="InterPro" id="IPR006667">
    <property type="entry name" value="SLC41_membr_dom"/>
</dbReference>
<keyword evidence="9" id="KW-0479">Metal-binding</keyword>
<dbReference type="Pfam" id="PF00571">
    <property type="entry name" value="CBS"/>
    <property type="match status" value="2"/>
</dbReference>
<keyword evidence="5 9" id="KW-0460">Magnesium</keyword>
<dbReference type="Pfam" id="PF03448">
    <property type="entry name" value="MgtE_N"/>
    <property type="match status" value="1"/>
</dbReference>
<evidence type="ECO:0000256" key="5">
    <source>
        <dbReference type="ARBA" id="ARBA00022842"/>
    </source>
</evidence>
<dbReference type="Gene3D" id="1.10.357.20">
    <property type="entry name" value="SLC41 divalent cation transporters, integral membrane domain"/>
    <property type="match status" value="1"/>
</dbReference>
<evidence type="ECO:0000256" key="6">
    <source>
        <dbReference type="ARBA" id="ARBA00022989"/>
    </source>
</evidence>
<keyword evidence="6 9" id="KW-1133">Transmembrane helix</keyword>
<feature type="transmembrane region" description="Helical" evidence="9">
    <location>
        <begin position="384"/>
        <end position="410"/>
    </location>
</feature>
<dbReference type="Pfam" id="PF01769">
    <property type="entry name" value="MgtE"/>
    <property type="match status" value="1"/>
</dbReference>
<dbReference type="Proteomes" id="UP001212803">
    <property type="component" value="Chromosome"/>
</dbReference>
<dbReference type="NCBIfam" id="TIGR00400">
    <property type="entry name" value="mgtE"/>
    <property type="match status" value="1"/>
</dbReference>
<evidence type="ECO:0000256" key="1">
    <source>
        <dbReference type="ARBA" id="ARBA00004141"/>
    </source>
</evidence>
<comment type="subunit">
    <text evidence="9">Homodimer.</text>
</comment>
<dbReference type="SMART" id="SM00924">
    <property type="entry name" value="MgtE_N"/>
    <property type="match status" value="1"/>
</dbReference>
<comment type="similarity">
    <text evidence="2 9">Belongs to the SLC41A transporter family.</text>
</comment>
<dbReference type="SMART" id="SM00116">
    <property type="entry name" value="CBS"/>
    <property type="match status" value="2"/>
</dbReference>
<dbReference type="InterPro" id="IPR006668">
    <property type="entry name" value="Mg_transptr_MgtE_intracell_dom"/>
</dbReference>
<evidence type="ECO:0000256" key="8">
    <source>
        <dbReference type="PROSITE-ProRule" id="PRU00703"/>
    </source>
</evidence>
<evidence type="ECO:0000256" key="2">
    <source>
        <dbReference type="ARBA" id="ARBA00009749"/>
    </source>
</evidence>
<feature type="domain" description="CBS" evidence="10">
    <location>
        <begin position="200"/>
        <end position="256"/>
    </location>
</feature>